<feature type="transmembrane region" description="Helical" evidence="1">
    <location>
        <begin position="12"/>
        <end position="32"/>
    </location>
</feature>
<keyword evidence="1" id="KW-0472">Membrane</keyword>
<sequence>MKSTEKKENRRTWSKVSPAFYVIIILSIFLSAFVYNKYVWLLDILSGWLIFDYLALKFHSKALKTNVTGRTRVFINERFDVVITISSESKKALTVEVVPPAVVKKAPVRLVINSNERVSLAFDTFFGTRGTKDLGYYTIKIESFTRLFQIMITEPMPFKVKVFPRLEHAEAEVERILEMLPVVKSKHKLVEDISYIRNVREYEREPLNRIHWKQSAKMGELMVKEYEYAGTTRNFILLDLNLPAGIYSKAAWEFIHKKYQEEAIKATAGLLKYFSDRHEKTNLLISHAKGTYDLSFADYVLYFDYLAEVEGTLENEQYTSELLEHVIDVVQPTDTVLLIGMFLTKSEVDRLLRLRTRCGRVIVLIMPYGYREATSKKFKSYFDVPIEIRELYQYAKVLREENVIVQVWHENTSFMEGLLKLTDSAQI</sequence>
<dbReference type="EMBL" id="CP011393">
    <property type="protein sequence ID" value="ANE41911.1"/>
    <property type="molecule type" value="Genomic_DNA"/>
</dbReference>
<name>A0A172T4L2_FERPE</name>
<protein>
    <submittedName>
        <fullName evidence="2">Uncharacterized protein</fullName>
    </submittedName>
</protein>
<evidence type="ECO:0000256" key="1">
    <source>
        <dbReference type="SAM" id="Phobius"/>
    </source>
</evidence>
<keyword evidence="1" id="KW-0812">Transmembrane</keyword>
<accession>A0A172T4L2</accession>
<evidence type="ECO:0000313" key="3">
    <source>
        <dbReference type="Proteomes" id="UP000077096"/>
    </source>
</evidence>
<organism evidence="2 3">
    <name type="scientific">Fervidobacterium pennivorans</name>
    <dbReference type="NCBI Taxonomy" id="93466"/>
    <lineage>
        <taxon>Bacteria</taxon>
        <taxon>Thermotogati</taxon>
        <taxon>Thermotogota</taxon>
        <taxon>Thermotogae</taxon>
        <taxon>Thermotogales</taxon>
        <taxon>Fervidobacteriaceae</taxon>
        <taxon>Fervidobacterium</taxon>
    </lineage>
</organism>
<reference evidence="2 3" key="1">
    <citation type="submission" date="2014-08" db="EMBL/GenBank/DDBJ databases">
        <title>Fervidobacterium pennivorans DYC genome.</title>
        <authorList>
            <person name="Wushke S."/>
        </authorList>
    </citation>
    <scope>NUCLEOTIDE SEQUENCE [LARGE SCALE GENOMIC DNA]</scope>
    <source>
        <strain evidence="2 3">DYC</strain>
    </source>
</reference>
<dbReference type="PANTHER" id="PTHR34351">
    <property type="entry name" value="SLR1927 PROTEIN-RELATED"/>
    <property type="match status" value="1"/>
</dbReference>
<keyword evidence="1" id="KW-1133">Transmembrane helix</keyword>
<dbReference type="PANTHER" id="PTHR34351:SF1">
    <property type="entry name" value="SLR1927 PROTEIN"/>
    <property type="match status" value="1"/>
</dbReference>
<dbReference type="AlphaFoldDB" id="A0A172T4L2"/>
<dbReference type="Proteomes" id="UP000077096">
    <property type="component" value="Chromosome"/>
</dbReference>
<evidence type="ECO:0000313" key="2">
    <source>
        <dbReference type="EMBL" id="ANE41911.1"/>
    </source>
</evidence>
<dbReference type="KEGG" id="fng:JM64_08120"/>
<proteinExistence type="predicted"/>
<gene>
    <name evidence="2" type="ORF">JM64_08120</name>
</gene>
<dbReference type="OrthoDB" id="9778037at2"/>
<dbReference type="PATRIC" id="fig|93466.3.peg.1711"/>